<dbReference type="InterPro" id="IPR013417">
    <property type="entry name" value="CHP02588"/>
</dbReference>
<accession>A0A563VM94</accession>
<evidence type="ECO:0000313" key="3">
    <source>
        <dbReference type="Proteomes" id="UP000320055"/>
    </source>
</evidence>
<dbReference type="Proteomes" id="UP000320055">
    <property type="component" value="Unassembled WGS sequence"/>
</dbReference>
<name>A0A563VM94_9CYAN</name>
<organism evidence="2 3">
    <name type="scientific">Hyella patelloides LEGE 07179</name>
    <dbReference type="NCBI Taxonomy" id="945734"/>
    <lineage>
        <taxon>Bacteria</taxon>
        <taxon>Bacillati</taxon>
        <taxon>Cyanobacteriota</taxon>
        <taxon>Cyanophyceae</taxon>
        <taxon>Pleurocapsales</taxon>
        <taxon>Hyellaceae</taxon>
        <taxon>Hyella</taxon>
    </lineage>
</organism>
<reference evidence="2 3" key="1">
    <citation type="submission" date="2019-01" db="EMBL/GenBank/DDBJ databases">
        <authorList>
            <person name="Brito A."/>
        </authorList>
    </citation>
    <scope>NUCLEOTIDE SEQUENCE [LARGE SCALE GENOMIC DNA]</scope>
    <source>
        <strain evidence="2">1</strain>
    </source>
</reference>
<dbReference type="OrthoDB" id="424854at2"/>
<evidence type="ECO:0000256" key="1">
    <source>
        <dbReference type="SAM" id="Phobius"/>
    </source>
</evidence>
<evidence type="ECO:0008006" key="4">
    <source>
        <dbReference type="Google" id="ProtNLM"/>
    </source>
</evidence>
<gene>
    <name evidence="2" type="ORF">H1P_1520015</name>
</gene>
<keyword evidence="1" id="KW-0472">Membrane</keyword>
<proteinExistence type="predicted"/>
<sequence length="134" mass="15020">MKQQKPQNSSQRSFVEKVSLTISLSIVSLIVVLVCYTWFTGDNNPPVLSVVTATEIREIEQQYYVPFTVSNSGGMTAESVEVTAKLILKNGDIETGRQQMDFLSRQEQRNGEFIFGSNPKQGKLTVRVASYRLP</sequence>
<evidence type="ECO:0000313" key="2">
    <source>
        <dbReference type="EMBL" id="VEP12541.1"/>
    </source>
</evidence>
<keyword evidence="1" id="KW-0812">Transmembrane</keyword>
<dbReference type="AlphaFoldDB" id="A0A563VM94"/>
<keyword evidence="1" id="KW-1133">Transmembrane helix</keyword>
<dbReference type="RefSeq" id="WP_144870519.1">
    <property type="nucleotide sequence ID" value="NZ_LR213903.1"/>
</dbReference>
<keyword evidence="3" id="KW-1185">Reference proteome</keyword>
<dbReference type="EMBL" id="CAACVJ010000060">
    <property type="protein sequence ID" value="VEP12541.1"/>
    <property type="molecule type" value="Genomic_DNA"/>
</dbReference>
<feature type="transmembrane region" description="Helical" evidence="1">
    <location>
        <begin position="20"/>
        <end position="39"/>
    </location>
</feature>
<protein>
    <recommendedName>
        <fullName evidence="4">TIGR02588 family protein</fullName>
    </recommendedName>
</protein>
<dbReference type="NCBIfam" id="TIGR02588">
    <property type="entry name" value="TIGR02588 family protein"/>
    <property type="match status" value="1"/>
</dbReference>